<organism evidence="2 3">
    <name type="scientific">Gymnopilus junonius</name>
    <name type="common">Spectacular rustgill mushroom</name>
    <name type="synonym">Gymnopilus spectabilis subsp. junonius</name>
    <dbReference type="NCBI Taxonomy" id="109634"/>
    <lineage>
        <taxon>Eukaryota</taxon>
        <taxon>Fungi</taxon>
        <taxon>Dikarya</taxon>
        <taxon>Basidiomycota</taxon>
        <taxon>Agaricomycotina</taxon>
        <taxon>Agaricomycetes</taxon>
        <taxon>Agaricomycetidae</taxon>
        <taxon>Agaricales</taxon>
        <taxon>Agaricineae</taxon>
        <taxon>Hymenogastraceae</taxon>
        <taxon>Gymnopilus</taxon>
    </lineage>
</organism>
<feature type="region of interest" description="Disordered" evidence="1">
    <location>
        <begin position="108"/>
        <end position="128"/>
    </location>
</feature>
<feature type="region of interest" description="Disordered" evidence="1">
    <location>
        <begin position="40"/>
        <end position="96"/>
    </location>
</feature>
<feature type="compositionally biased region" description="Low complexity" evidence="1">
    <location>
        <begin position="108"/>
        <end position="123"/>
    </location>
</feature>
<feature type="compositionally biased region" description="Low complexity" evidence="1">
    <location>
        <begin position="180"/>
        <end position="192"/>
    </location>
</feature>
<name>A0A9P5NZ95_GYMJU</name>
<keyword evidence="3" id="KW-1185">Reference proteome</keyword>
<dbReference type="OrthoDB" id="2107166at2759"/>
<evidence type="ECO:0000313" key="3">
    <source>
        <dbReference type="Proteomes" id="UP000724874"/>
    </source>
</evidence>
<comment type="caution">
    <text evidence="2">The sequence shown here is derived from an EMBL/GenBank/DDBJ whole genome shotgun (WGS) entry which is preliminary data.</text>
</comment>
<dbReference type="AlphaFoldDB" id="A0A9P5NZ95"/>
<protein>
    <submittedName>
        <fullName evidence="2">Uncharacterized protein</fullName>
    </submittedName>
</protein>
<proteinExistence type="predicted"/>
<dbReference type="EMBL" id="JADNYJ010000008">
    <property type="protein sequence ID" value="KAF8909641.1"/>
    <property type="molecule type" value="Genomic_DNA"/>
</dbReference>
<evidence type="ECO:0000256" key="1">
    <source>
        <dbReference type="SAM" id="MobiDB-lite"/>
    </source>
</evidence>
<reference evidence="2" key="1">
    <citation type="submission" date="2020-11" db="EMBL/GenBank/DDBJ databases">
        <authorList>
            <consortium name="DOE Joint Genome Institute"/>
            <person name="Ahrendt S."/>
            <person name="Riley R."/>
            <person name="Andreopoulos W."/>
            <person name="LaButti K."/>
            <person name="Pangilinan J."/>
            <person name="Ruiz-duenas F.J."/>
            <person name="Barrasa J.M."/>
            <person name="Sanchez-Garcia M."/>
            <person name="Camarero S."/>
            <person name="Miyauchi S."/>
            <person name="Serrano A."/>
            <person name="Linde D."/>
            <person name="Babiker R."/>
            <person name="Drula E."/>
            <person name="Ayuso-Fernandez I."/>
            <person name="Pacheco R."/>
            <person name="Padilla G."/>
            <person name="Ferreira P."/>
            <person name="Barriuso J."/>
            <person name="Kellner H."/>
            <person name="Castanera R."/>
            <person name="Alfaro M."/>
            <person name="Ramirez L."/>
            <person name="Pisabarro A.G."/>
            <person name="Kuo A."/>
            <person name="Tritt A."/>
            <person name="Lipzen A."/>
            <person name="He G."/>
            <person name="Yan M."/>
            <person name="Ng V."/>
            <person name="Cullen D."/>
            <person name="Martin F."/>
            <person name="Rosso M.-N."/>
            <person name="Henrissat B."/>
            <person name="Hibbett D."/>
            <person name="Martinez A.T."/>
            <person name="Grigoriev I.V."/>
        </authorList>
    </citation>
    <scope>NUCLEOTIDE SEQUENCE</scope>
    <source>
        <strain evidence="2">AH 44721</strain>
    </source>
</reference>
<dbReference type="Proteomes" id="UP000724874">
    <property type="component" value="Unassembled WGS sequence"/>
</dbReference>
<accession>A0A9P5NZ95</accession>
<feature type="region of interest" description="Disordered" evidence="1">
    <location>
        <begin position="180"/>
        <end position="218"/>
    </location>
</feature>
<sequence>MSRKFTQHEEDSFRLPEGFKRIAYDADTRRYTFRDANSTLYQGEPGLEYGVLTPVPPSHSSMEHARPSAFASDRGPDRRLSLQANSETSPPPPKTFYDILPPELITSSSITTPLSDSTSSSTIRAGSRVAKAVRKSTLPKMQGVVHSLRRSMTSIKKPRSPSFSEYKELHEDDTIGLISNTSASSLTSTNSNRPPFPNGPRSAPPRRSTLGVNFTSSS</sequence>
<evidence type="ECO:0000313" key="2">
    <source>
        <dbReference type="EMBL" id="KAF8909641.1"/>
    </source>
</evidence>
<gene>
    <name evidence="2" type="ORF">CPB84DRAFT_1765075</name>
</gene>